<dbReference type="Gene3D" id="1.10.1330.10">
    <property type="entry name" value="Dockerin domain"/>
    <property type="match status" value="1"/>
</dbReference>
<reference evidence="2" key="1">
    <citation type="journal article" date="2014" name="Front. Microbiol.">
        <title>High frequency of phylogenetically diverse reductive dehalogenase-homologous genes in deep subseafloor sedimentary metagenomes.</title>
        <authorList>
            <person name="Kawai M."/>
            <person name="Futagami T."/>
            <person name="Toyoda A."/>
            <person name="Takaki Y."/>
            <person name="Nishi S."/>
            <person name="Hori S."/>
            <person name="Arai W."/>
            <person name="Tsubouchi T."/>
            <person name="Morono Y."/>
            <person name="Uchiyama I."/>
            <person name="Ito T."/>
            <person name="Fujiyama A."/>
            <person name="Inagaki F."/>
            <person name="Takami H."/>
        </authorList>
    </citation>
    <scope>NUCLEOTIDE SEQUENCE</scope>
    <source>
        <strain evidence="2">Expedition CK06-06</strain>
    </source>
</reference>
<dbReference type="SUPFAM" id="SSF49899">
    <property type="entry name" value="Concanavalin A-like lectins/glucanases"/>
    <property type="match status" value="1"/>
</dbReference>
<evidence type="ECO:0000259" key="1">
    <source>
        <dbReference type="PROSITE" id="PS51766"/>
    </source>
</evidence>
<dbReference type="InterPro" id="IPR013320">
    <property type="entry name" value="ConA-like_dom_sf"/>
</dbReference>
<evidence type="ECO:0000313" key="2">
    <source>
        <dbReference type="EMBL" id="GAG33679.1"/>
    </source>
</evidence>
<dbReference type="AlphaFoldDB" id="X0WRU8"/>
<feature type="domain" description="Dockerin" evidence="1">
    <location>
        <begin position="58"/>
        <end position="116"/>
    </location>
</feature>
<dbReference type="SUPFAM" id="SSF63446">
    <property type="entry name" value="Type I dockerin domain"/>
    <property type="match status" value="1"/>
</dbReference>
<gene>
    <name evidence="2" type="ORF">S01H1_66825</name>
</gene>
<dbReference type="PROSITE" id="PS51766">
    <property type="entry name" value="DOCKERIN"/>
    <property type="match status" value="1"/>
</dbReference>
<sequence>DGTQAGNYTDTDATFIVTQVGRFWDNSNYTYEGSVDDLRLYDRVLNTEEVDTIMNFTGPGLAGDINGDGKVNIEDFAELAEQWLWSGSAGAVDEDIVEDGSVDFIDFAELANQWLN</sequence>
<feature type="non-terminal residue" evidence="2">
    <location>
        <position position="1"/>
    </location>
</feature>
<proteinExistence type="predicted"/>
<dbReference type="InterPro" id="IPR018247">
    <property type="entry name" value="EF_Hand_1_Ca_BS"/>
</dbReference>
<comment type="caution">
    <text evidence="2">The sequence shown here is derived from an EMBL/GenBank/DDBJ whole genome shotgun (WGS) entry which is preliminary data.</text>
</comment>
<dbReference type="PROSITE" id="PS00018">
    <property type="entry name" value="EF_HAND_1"/>
    <property type="match status" value="1"/>
</dbReference>
<protein>
    <recommendedName>
        <fullName evidence="1">Dockerin domain-containing protein</fullName>
    </recommendedName>
</protein>
<dbReference type="EMBL" id="BARS01044205">
    <property type="protein sequence ID" value="GAG33679.1"/>
    <property type="molecule type" value="Genomic_DNA"/>
</dbReference>
<dbReference type="GO" id="GO:0000272">
    <property type="term" value="P:polysaccharide catabolic process"/>
    <property type="evidence" value="ECO:0007669"/>
    <property type="project" value="InterPro"/>
</dbReference>
<accession>X0WRU8</accession>
<dbReference type="Gene3D" id="2.60.120.200">
    <property type="match status" value="1"/>
</dbReference>
<dbReference type="InterPro" id="IPR016134">
    <property type="entry name" value="Dockerin_dom"/>
</dbReference>
<name>X0WRU8_9ZZZZ</name>
<dbReference type="InterPro" id="IPR036439">
    <property type="entry name" value="Dockerin_dom_sf"/>
</dbReference>
<organism evidence="2">
    <name type="scientific">marine sediment metagenome</name>
    <dbReference type="NCBI Taxonomy" id="412755"/>
    <lineage>
        <taxon>unclassified sequences</taxon>
        <taxon>metagenomes</taxon>
        <taxon>ecological metagenomes</taxon>
    </lineage>
</organism>